<dbReference type="AlphaFoldDB" id="A0AAP2W9D6"/>
<name>A0AAP2W9D6_9FIRM</name>
<protein>
    <recommendedName>
        <fullName evidence="5">Signal peptidase I</fullName>
        <ecNumber evidence="5">3.4.21.89</ecNumber>
    </recommendedName>
</protein>
<keyword evidence="4 6" id="KW-0472">Membrane</keyword>
<keyword evidence="2 6" id="KW-0812">Transmembrane</keyword>
<dbReference type="RefSeq" id="WP_231063111.1">
    <property type="nucleotide sequence ID" value="NZ_JAJNOR010000006.1"/>
</dbReference>
<keyword evidence="7" id="KW-0378">Hydrolase</keyword>
<dbReference type="InterPro" id="IPR001733">
    <property type="entry name" value="Peptidase_S26B"/>
</dbReference>
<keyword evidence="8" id="KW-1185">Reference proteome</keyword>
<comment type="subcellular location">
    <subcellularLocation>
        <location evidence="1">Membrane</location>
    </subcellularLocation>
</comment>
<dbReference type="SUPFAM" id="SSF51306">
    <property type="entry name" value="LexA/Signal peptidase"/>
    <property type="match status" value="1"/>
</dbReference>
<feature type="transmembrane region" description="Helical" evidence="6">
    <location>
        <begin position="29"/>
        <end position="52"/>
    </location>
</feature>
<proteinExistence type="predicted"/>
<feature type="transmembrane region" description="Helical" evidence="6">
    <location>
        <begin position="175"/>
        <end position="193"/>
    </location>
</feature>
<accession>A0AAP2W9D6</accession>
<comment type="caution">
    <text evidence="7">The sequence shown here is derived from an EMBL/GenBank/DDBJ whole genome shotgun (WGS) entry which is preliminary data.</text>
</comment>
<evidence type="ECO:0000256" key="6">
    <source>
        <dbReference type="SAM" id="Phobius"/>
    </source>
</evidence>
<dbReference type="PRINTS" id="PR00728">
    <property type="entry name" value="SIGNALPTASE"/>
</dbReference>
<dbReference type="PANTHER" id="PTHR10806:SF6">
    <property type="entry name" value="SIGNAL PEPTIDASE COMPLEX CATALYTIC SUBUNIT SEC11"/>
    <property type="match status" value="1"/>
</dbReference>
<dbReference type="EC" id="3.4.21.89" evidence="5"/>
<keyword evidence="3 6" id="KW-1133">Transmembrane helix</keyword>
<dbReference type="CDD" id="cd06530">
    <property type="entry name" value="S26_SPase_I"/>
    <property type="match status" value="1"/>
</dbReference>
<dbReference type="NCBIfam" id="TIGR02228">
    <property type="entry name" value="sigpep_I_arch"/>
    <property type="match status" value="1"/>
</dbReference>
<dbReference type="InterPro" id="IPR019533">
    <property type="entry name" value="Peptidase_S26"/>
</dbReference>
<evidence type="ECO:0000256" key="5">
    <source>
        <dbReference type="NCBIfam" id="TIGR02228"/>
    </source>
</evidence>
<dbReference type="EMBL" id="JAJNOR010000006">
    <property type="protein sequence ID" value="MCD2493255.1"/>
    <property type="molecule type" value="Genomic_DNA"/>
</dbReference>
<evidence type="ECO:0000313" key="8">
    <source>
        <dbReference type="Proteomes" id="UP001299265"/>
    </source>
</evidence>
<evidence type="ECO:0000256" key="4">
    <source>
        <dbReference type="ARBA" id="ARBA00023136"/>
    </source>
</evidence>
<dbReference type="GO" id="GO:0016020">
    <property type="term" value="C:membrane"/>
    <property type="evidence" value="ECO:0007669"/>
    <property type="project" value="UniProtKB-SubCell"/>
</dbReference>
<gene>
    <name evidence="7" type="ORF">LQE92_11555</name>
</gene>
<organism evidence="7 8">
    <name type="scientific">Lientehia hominis</name>
    <dbReference type="NCBI Taxonomy" id="2897778"/>
    <lineage>
        <taxon>Bacteria</taxon>
        <taxon>Bacillati</taxon>
        <taxon>Bacillota</taxon>
        <taxon>Clostridia</taxon>
        <taxon>Lachnospirales</taxon>
        <taxon>Lachnospiraceae</taxon>
        <taxon>Lientehia</taxon>
    </lineage>
</organism>
<evidence type="ECO:0000313" key="7">
    <source>
        <dbReference type="EMBL" id="MCD2493255.1"/>
    </source>
</evidence>
<dbReference type="InterPro" id="IPR036286">
    <property type="entry name" value="LexA/Signal_pep-like_sf"/>
</dbReference>
<reference evidence="7 8" key="1">
    <citation type="submission" date="2021-11" db="EMBL/GenBank/DDBJ databases">
        <title>Lacrimispora sp. nov. NSJ-141 isolated from human feces.</title>
        <authorList>
            <person name="Abdugheni R."/>
        </authorList>
    </citation>
    <scope>NUCLEOTIDE SEQUENCE [LARGE SCALE GENOMIC DNA]</scope>
    <source>
        <strain evidence="7 8">NSJ-141</strain>
    </source>
</reference>
<dbReference type="GO" id="GO:0006465">
    <property type="term" value="P:signal peptide processing"/>
    <property type="evidence" value="ECO:0007669"/>
    <property type="project" value="UniProtKB-UniRule"/>
</dbReference>
<evidence type="ECO:0000256" key="1">
    <source>
        <dbReference type="ARBA" id="ARBA00004370"/>
    </source>
</evidence>
<evidence type="ECO:0000256" key="2">
    <source>
        <dbReference type="ARBA" id="ARBA00022692"/>
    </source>
</evidence>
<sequence length="229" mass="25034">MDDRRDAEDNKGVDMMGKKAGKSKRSAKIGTVVSIVLCIMLVPVIVINLILITGTYMNPDEIPGIFGMKPVIVLSGSMEPEFSPGDLIFVKKAKDTDGLKEGEVICYLLSGKAITHRIEKVTLNENGGVSYITRGDANNTEDLKEVLPEQVQGVYTGIRWAGIGNIALFMQSTTGMLLLIVCPLALFIILDLLGRIRSDKKEKNRTAELEAELEALREQQERDSPAAKG</sequence>
<evidence type="ECO:0000256" key="3">
    <source>
        <dbReference type="ARBA" id="ARBA00022989"/>
    </source>
</evidence>
<dbReference type="GO" id="GO:0009003">
    <property type="term" value="F:signal peptidase activity"/>
    <property type="evidence" value="ECO:0007669"/>
    <property type="project" value="UniProtKB-EC"/>
</dbReference>
<dbReference type="Proteomes" id="UP001299265">
    <property type="component" value="Unassembled WGS sequence"/>
</dbReference>
<dbReference type="GO" id="GO:0004252">
    <property type="term" value="F:serine-type endopeptidase activity"/>
    <property type="evidence" value="ECO:0007669"/>
    <property type="project" value="UniProtKB-UniRule"/>
</dbReference>
<dbReference type="PANTHER" id="PTHR10806">
    <property type="entry name" value="SIGNAL PEPTIDASE COMPLEX CATALYTIC SUBUNIT SEC11"/>
    <property type="match status" value="1"/>
</dbReference>